<dbReference type="PATRIC" id="fig|634113.3.peg.137"/>
<keyword evidence="3" id="KW-0328">Glycosyltransferase</keyword>
<gene>
    <name evidence="3" type="primary">tagE</name>
    <name evidence="3" type="ORF">AUT07_00142</name>
</gene>
<accession>A0A0X9VYI2</accession>
<dbReference type="GO" id="GO:0047265">
    <property type="term" value="F:poly(glycerol-phosphate) alpha-glucosyltransferase activity"/>
    <property type="evidence" value="ECO:0007669"/>
    <property type="project" value="UniProtKB-EC"/>
</dbReference>
<dbReference type="Pfam" id="PF00534">
    <property type="entry name" value="Glycos_transf_1"/>
    <property type="match status" value="1"/>
</dbReference>
<name>A0A0X9VYI2_9GAMM</name>
<dbReference type="Gene3D" id="3.40.50.2000">
    <property type="entry name" value="Glycogen Phosphorylase B"/>
    <property type="match status" value="2"/>
</dbReference>
<dbReference type="PANTHER" id="PTHR46401:SF2">
    <property type="entry name" value="GLYCOSYLTRANSFERASE WBBK-RELATED"/>
    <property type="match status" value="1"/>
</dbReference>
<dbReference type="PANTHER" id="PTHR46401">
    <property type="entry name" value="GLYCOSYLTRANSFERASE WBBK-RELATED"/>
    <property type="match status" value="1"/>
</dbReference>
<dbReference type="EMBL" id="CP013920">
    <property type="protein sequence ID" value="AMA64730.1"/>
    <property type="molecule type" value="Genomic_DNA"/>
</dbReference>
<dbReference type="KEGG" id="asy:AUT07_00142"/>
<dbReference type="EC" id="2.4.1.52" evidence="3"/>
<keyword evidence="1 3" id="KW-0808">Transferase</keyword>
<dbReference type="AlphaFoldDB" id="A0A0X9VYI2"/>
<sequence length="284" mass="32899">MIFDLRYIYKKNKLLKKVINNNDIIISSDTKMSFLAKLSSSRYIVAIEHFEYDIINPLLKYIRKIIYKKISAVITLTNEDVKKYSWLPKNKHKIIPNIVEIPKEKNFLKKSKKVLAIGRFVEQKGFDLLLSAWSKISTEGWSLTIVGDGKDKFLLQKIIKNNELNNVFLVPFTKKIENHYKQAEIFILSSRYEGLGMVLLEALSYSIPCISFNCPAGPKTILNKNNGILVKSGSIKELSIAIENLMKDENLRKLYSNKALSSIKEYNKEQILKLWIKTIEQIYK</sequence>
<feature type="domain" description="Glycosyl transferase family 1" evidence="2">
    <location>
        <begin position="100"/>
        <end position="259"/>
    </location>
</feature>
<dbReference type="Proteomes" id="UP000069926">
    <property type="component" value="Chromosome"/>
</dbReference>
<keyword evidence="4" id="KW-1185">Reference proteome</keyword>
<dbReference type="InterPro" id="IPR001296">
    <property type="entry name" value="Glyco_trans_1"/>
</dbReference>
<evidence type="ECO:0000313" key="3">
    <source>
        <dbReference type="EMBL" id="AMA64730.1"/>
    </source>
</evidence>
<protein>
    <submittedName>
        <fullName evidence="3">Putative poly(Glycerol-phosphate) alpha-glucosyltransferase</fullName>
        <ecNumber evidence="3">2.4.1.52</ecNumber>
    </submittedName>
</protein>
<organism evidence="3 4">
    <name type="scientific">Candidatus Arsenophonus lipoptenae</name>
    <dbReference type="NCBI Taxonomy" id="634113"/>
    <lineage>
        <taxon>Bacteria</taxon>
        <taxon>Pseudomonadati</taxon>
        <taxon>Pseudomonadota</taxon>
        <taxon>Gammaproteobacteria</taxon>
        <taxon>Enterobacterales</taxon>
        <taxon>Morganellaceae</taxon>
        <taxon>Arsenophonus</taxon>
    </lineage>
</organism>
<dbReference type="SUPFAM" id="SSF53756">
    <property type="entry name" value="UDP-Glycosyltransferase/glycogen phosphorylase"/>
    <property type="match status" value="1"/>
</dbReference>
<evidence type="ECO:0000259" key="2">
    <source>
        <dbReference type="Pfam" id="PF00534"/>
    </source>
</evidence>
<evidence type="ECO:0000256" key="1">
    <source>
        <dbReference type="ARBA" id="ARBA00022679"/>
    </source>
</evidence>
<proteinExistence type="predicted"/>
<reference evidence="3 4" key="1">
    <citation type="submission" date="2016-01" db="EMBL/GenBank/DDBJ databases">
        <title>Genome sequence of Ca. Arsenophonus lipopteni, the exclusive symbiont of a blood sucking fly Lipoptena cervi (Diptera: Hippoboscidae).</title>
        <authorList>
            <person name="Novakova E."/>
            <person name="Hypsa V."/>
            <person name="Nguyen P."/>
            <person name="Husnik F."/>
            <person name="Darby A.C."/>
        </authorList>
    </citation>
    <scope>NUCLEOTIDE SEQUENCE [LARGE SCALE GENOMIC DNA]</scope>
    <source>
        <strain evidence="3 4">CB</strain>
    </source>
</reference>
<evidence type="ECO:0000313" key="4">
    <source>
        <dbReference type="Proteomes" id="UP000069926"/>
    </source>
</evidence>
<dbReference type="STRING" id="634113.AUT07_00142"/>